<keyword evidence="3" id="KW-1003">Cell membrane</keyword>
<dbReference type="Pfam" id="PF00361">
    <property type="entry name" value="Proton_antipo_M"/>
    <property type="match status" value="1"/>
</dbReference>
<feature type="transmembrane region" description="Helical" evidence="8">
    <location>
        <begin position="115"/>
        <end position="134"/>
    </location>
</feature>
<feature type="transmembrane region" description="Helical" evidence="8">
    <location>
        <begin position="447"/>
        <end position="470"/>
    </location>
</feature>
<organism evidence="10 11">
    <name type="scientific">Paralcaligenes ureilyticus</name>
    <dbReference type="NCBI Taxonomy" id="627131"/>
    <lineage>
        <taxon>Bacteria</taxon>
        <taxon>Pseudomonadati</taxon>
        <taxon>Pseudomonadota</taxon>
        <taxon>Betaproteobacteria</taxon>
        <taxon>Burkholderiales</taxon>
        <taxon>Alcaligenaceae</taxon>
        <taxon>Paralcaligenes</taxon>
    </lineage>
</organism>
<evidence type="ECO:0000256" key="1">
    <source>
        <dbReference type="ARBA" id="ARBA00004651"/>
    </source>
</evidence>
<dbReference type="EMBL" id="SMAJ01000029">
    <property type="protein sequence ID" value="TCT00577.1"/>
    <property type="molecule type" value="Genomic_DNA"/>
</dbReference>
<evidence type="ECO:0000313" key="10">
    <source>
        <dbReference type="EMBL" id="TCT00577.1"/>
    </source>
</evidence>
<dbReference type="PANTHER" id="PTHR42703">
    <property type="entry name" value="NADH DEHYDROGENASE"/>
    <property type="match status" value="1"/>
</dbReference>
<dbReference type="Proteomes" id="UP000295525">
    <property type="component" value="Unassembled WGS sequence"/>
</dbReference>
<sequence>MNDWLLHSPIYPVVVPLVAGAVMLLTKDTQRLSRLGIGLASVFIQLVVAIGLLCLTAGIMPDLWPKGIGVYLLGDWPARAGIVVVVDRLAAVMLTLSALLGGATLIYASARWDRVGVHFHPLFQFLLMGLNGAFLTGDLFNLFVFFEVLLAASYGLMLHGSGTTRVTAGMHYIAVNLVASFMLLIAIALVYGVTGTLNMADLAVQAGRLTGADRRLFETAAAILGVAFLIKAAAWPLNFWLPGAYAGACAPVAAIFAIMTKVGIYALLRIGSLLLPTGAPAAFGGAWMFPVGLLTLLFGTLGLLTTQQTERLAGYCVIVSSGTLLAALGMPGVTLTGPALFYLISSVLATGAFFMLIEMVERTQVFGANLLAISQEAFELDDPQAPDQSDDVVGIAIPKAMAFLGLAFISCTLLLSGLPPLSGFVAKFSLLAAALQMSGADAPSFDAWLLVIGVLLSGMAAVIALSRAGIHTFWSSGDVHTPRLHASEAAPVAMLVLACVALTIWAGPVSRYLNDTARSLDNPASYIEAVLSQSTQRTTAFGSLP</sequence>
<feature type="transmembrane region" description="Helical" evidence="8">
    <location>
        <begin position="244"/>
        <end position="267"/>
    </location>
</feature>
<dbReference type="AlphaFoldDB" id="A0A4R3LR46"/>
<feature type="transmembrane region" description="Helical" evidence="8">
    <location>
        <begin position="6"/>
        <end position="25"/>
    </location>
</feature>
<keyword evidence="6 8" id="KW-0472">Membrane</keyword>
<reference evidence="10 11" key="1">
    <citation type="submission" date="2019-03" db="EMBL/GenBank/DDBJ databases">
        <title>Genomic Encyclopedia of Type Strains, Phase IV (KMG-IV): sequencing the most valuable type-strain genomes for metagenomic binning, comparative biology and taxonomic classification.</title>
        <authorList>
            <person name="Goeker M."/>
        </authorList>
    </citation>
    <scope>NUCLEOTIDE SEQUENCE [LARGE SCALE GENOMIC DNA]</scope>
    <source>
        <strain evidence="10 11">DSM 24591</strain>
    </source>
</reference>
<feature type="transmembrane region" description="Helical" evidence="8">
    <location>
        <begin position="339"/>
        <end position="357"/>
    </location>
</feature>
<keyword evidence="5 8" id="KW-1133">Transmembrane helix</keyword>
<accession>A0A4R3LR46</accession>
<feature type="transmembrane region" description="Helical" evidence="8">
    <location>
        <begin position="312"/>
        <end position="333"/>
    </location>
</feature>
<evidence type="ECO:0000256" key="7">
    <source>
        <dbReference type="RuleBase" id="RU000320"/>
    </source>
</evidence>
<feature type="transmembrane region" description="Helical" evidence="8">
    <location>
        <begin position="140"/>
        <end position="160"/>
    </location>
</feature>
<feature type="transmembrane region" description="Helical" evidence="8">
    <location>
        <begin position="80"/>
        <end position="108"/>
    </location>
</feature>
<evidence type="ECO:0000256" key="4">
    <source>
        <dbReference type="ARBA" id="ARBA00022692"/>
    </source>
</evidence>
<feature type="transmembrane region" description="Helical" evidence="8">
    <location>
        <begin position="287"/>
        <end position="305"/>
    </location>
</feature>
<feature type="transmembrane region" description="Helical" evidence="8">
    <location>
        <begin position="219"/>
        <end position="237"/>
    </location>
</feature>
<evidence type="ECO:0000259" key="9">
    <source>
        <dbReference type="Pfam" id="PF00361"/>
    </source>
</evidence>
<proteinExistence type="inferred from homology"/>
<dbReference type="RefSeq" id="WP_132586370.1">
    <property type="nucleotide sequence ID" value="NZ_SMAJ01000029.1"/>
</dbReference>
<protein>
    <submittedName>
        <fullName evidence="10">Multisubunit potassium/proton antiporter PhaD subunit</fullName>
    </submittedName>
</protein>
<keyword evidence="11" id="KW-1185">Reference proteome</keyword>
<feature type="transmembrane region" description="Helical" evidence="8">
    <location>
        <begin position="490"/>
        <end position="509"/>
    </location>
</feature>
<evidence type="ECO:0000256" key="2">
    <source>
        <dbReference type="ARBA" id="ARBA00005346"/>
    </source>
</evidence>
<comment type="similarity">
    <text evidence="2">Belongs to the CPA3 antiporters (TC 2.A.63) subunit D family.</text>
</comment>
<keyword evidence="4 7" id="KW-0812">Transmembrane</keyword>
<dbReference type="NCBIfam" id="NF009309">
    <property type="entry name" value="PRK12666.1"/>
    <property type="match status" value="1"/>
</dbReference>
<comment type="caution">
    <text evidence="10">The sequence shown here is derived from an EMBL/GenBank/DDBJ whole genome shotgun (WGS) entry which is preliminary data.</text>
</comment>
<evidence type="ECO:0000256" key="3">
    <source>
        <dbReference type="ARBA" id="ARBA00022475"/>
    </source>
</evidence>
<dbReference type="InterPro" id="IPR050586">
    <property type="entry name" value="CPA3_Na-H_Antiporter_D"/>
</dbReference>
<feature type="transmembrane region" description="Helical" evidence="8">
    <location>
        <begin position="37"/>
        <end position="60"/>
    </location>
</feature>
<evidence type="ECO:0000256" key="8">
    <source>
        <dbReference type="SAM" id="Phobius"/>
    </source>
</evidence>
<feature type="domain" description="NADH:quinone oxidoreductase/Mrp antiporter transmembrane" evidence="9">
    <location>
        <begin position="137"/>
        <end position="439"/>
    </location>
</feature>
<comment type="subcellular location">
    <subcellularLocation>
        <location evidence="1">Cell membrane</location>
        <topology evidence="1">Multi-pass membrane protein</topology>
    </subcellularLocation>
    <subcellularLocation>
        <location evidence="7">Membrane</location>
        <topology evidence="7">Multi-pass membrane protein</topology>
    </subcellularLocation>
</comment>
<dbReference type="PANTHER" id="PTHR42703:SF1">
    <property type="entry name" value="NA(+)_H(+) ANTIPORTER SUBUNIT D1"/>
    <property type="match status" value="1"/>
</dbReference>
<dbReference type="GO" id="GO:0005886">
    <property type="term" value="C:plasma membrane"/>
    <property type="evidence" value="ECO:0007669"/>
    <property type="project" value="UniProtKB-SubCell"/>
</dbReference>
<evidence type="ECO:0000256" key="6">
    <source>
        <dbReference type="ARBA" id="ARBA00023136"/>
    </source>
</evidence>
<evidence type="ECO:0000313" key="11">
    <source>
        <dbReference type="Proteomes" id="UP000295525"/>
    </source>
</evidence>
<feature type="transmembrane region" description="Helical" evidence="8">
    <location>
        <begin position="400"/>
        <end position="418"/>
    </location>
</feature>
<gene>
    <name evidence="10" type="ORF">EDC26_12914</name>
</gene>
<dbReference type="InterPro" id="IPR001750">
    <property type="entry name" value="ND/Mrp_TM"/>
</dbReference>
<feature type="transmembrane region" description="Helical" evidence="8">
    <location>
        <begin position="172"/>
        <end position="193"/>
    </location>
</feature>
<dbReference type="OrthoDB" id="9768329at2"/>
<name>A0A4R3LR46_9BURK</name>
<evidence type="ECO:0000256" key="5">
    <source>
        <dbReference type="ARBA" id="ARBA00022989"/>
    </source>
</evidence>